<evidence type="ECO:0000313" key="1">
    <source>
        <dbReference type="EMBL" id="KRY95594.1"/>
    </source>
</evidence>
<keyword evidence="2" id="KW-1185">Reference proteome</keyword>
<gene>
    <name evidence="1" type="ORF">T11_12184</name>
</gene>
<name>A0A0V1GBE1_9BILA</name>
<proteinExistence type="predicted"/>
<evidence type="ECO:0000313" key="2">
    <source>
        <dbReference type="Proteomes" id="UP000055024"/>
    </source>
</evidence>
<organism evidence="1 2">
    <name type="scientific">Trichinella zimbabwensis</name>
    <dbReference type="NCBI Taxonomy" id="268475"/>
    <lineage>
        <taxon>Eukaryota</taxon>
        <taxon>Metazoa</taxon>
        <taxon>Ecdysozoa</taxon>
        <taxon>Nematoda</taxon>
        <taxon>Enoplea</taxon>
        <taxon>Dorylaimia</taxon>
        <taxon>Trichinellida</taxon>
        <taxon>Trichinellidae</taxon>
        <taxon>Trichinella</taxon>
    </lineage>
</organism>
<dbReference type="AlphaFoldDB" id="A0A0V1GBE1"/>
<sequence>MTKDILFDLIIRNEIVNVEFPRMLAASVHTPRRDGPKRSHFSPRAAACRCIK</sequence>
<accession>A0A0V1GBE1</accession>
<dbReference type="Proteomes" id="UP000055024">
    <property type="component" value="Unassembled WGS sequence"/>
</dbReference>
<comment type="caution">
    <text evidence="1">The sequence shown here is derived from an EMBL/GenBank/DDBJ whole genome shotgun (WGS) entry which is preliminary data.</text>
</comment>
<reference evidence="1 2" key="1">
    <citation type="submission" date="2015-01" db="EMBL/GenBank/DDBJ databases">
        <title>Evolution of Trichinella species and genotypes.</title>
        <authorList>
            <person name="Korhonen P.K."/>
            <person name="Edoardo P."/>
            <person name="Giuseppe L.R."/>
            <person name="Gasser R.B."/>
        </authorList>
    </citation>
    <scope>NUCLEOTIDE SEQUENCE [LARGE SCALE GENOMIC DNA]</scope>
    <source>
        <strain evidence="1">ISS1029</strain>
    </source>
</reference>
<protein>
    <submittedName>
        <fullName evidence="1">Uncharacterized protein</fullName>
    </submittedName>
</protein>
<dbReference type="EMBL" id="JYDP01003636">
    <property type="protein sequence ID" value="KRY95594.1"/>
    <property type="molecule type" value="Genomic_DNA"/>
</dbReference>